<feature type="compositionally biased region" description="Low complexity" evidence="2">
    <location>
        <begin position="131"/>
        <end position="147"/>
    </location>
</feature>
<accession>A0A9W8LVC2</accession>
<dbReference type="Gene3D" id="1.25.40.10">
    <property type="entry name" value="Tetratricopeptide repeat domain"/>
    <property type="match status" value="1"/>
</dbReference>
<dbReference type="OrthoDB" id="1898560at2759"/>
<dbReference type="InterPro" id="IPR008978">
    <property type="entry name" value="HSP20-like_chaperone"/>
</dbReference>
<dbReference type="PANTHER" id="PTHR45862">
    <property type="entry name" value="PROTEIN SGT1 HOMOLOG"/>
    <property type="match status" value="1"/>
</dbReference>
<comment type="caution">
    <text evidence="3">The sequence shown here is derived from an EMBL/GenBank/DDBJ whole genome shotgun (WGS) entry which is preliminary data.</text>
</comment>
<reference evidence="3" key="1">
    <citation type="submission" date="2022-07" db="EMBL/GenBank/DDBJ databases">
        <title>Phylogenomic reconstructions and comparative analyses of Kickxellomycotina fungi.</title>
        <authorList>
            <person name="Reynolds N.K."/>
            <person name="Stajich J.E."/>
            <person name="Barry K."/>
            <person name="Grigoriev I.V."/>
            <person name="Crous P."/>
            <person name="Smith M.E."/>
        </authorList>
    </citation>
    <scope>NUCLEOTIDE SEQUENCE</scope>
    <source>
        <strain evidence="3">NRRL 1565</strain>
    </source>
</reference>
<dbReference type="EMBL" id="JANBUO010000064">
    <property type="protein sequence ID" value="KAJ2808160.1"/>
    <property type="molecule type" value="Genomic_DNA"/>
</dbReference>
<dbReference type="SMART" id="SM00028">
    <property type="entry name" value="TPR"/>
    <property type="match status" value="3"/>
</dbReference>
<sequence length="189" mass="21196">MPSSANKLTAKKLFQQGVEAFFDDEFEQAESLCTQAIAADSTVGEYYLRRAQIRSKLDNKSMAASDAYQAVKLTANQSDQLRSYFKALYLHGKWAYELEHYDESAESLRKASTINPSHAEVKALLEKVEPLTTPEPEPEPVAAAADASENKVEAPAPKRPQVRHEWYQTDSDVILEVFIKRVQKDATTV</sequence>
<evidence type="ECO:0000256" key="1">
    <source>
        <dbReference type="PROSITE-ProRule" id="PRU00339"/>
    </source>
</evidence>
<evidence type="ECO:0000256" key="2">
    <source>
        <dbReference type="SAM" id="MobiDB-lite"/>
    </source>
</evidence>
<dbReference type="SUPFAM" id="SSF48452">
    <property type="entry name" value="TPR-like"/>
    <property type="match status" value="1"/>
</dbReference>
<feature type="non-terminal residue" evidence="3">
    <location>
        <position position="189"/>
    </location>
</feature>
<proteinExistence type="predicted"/>
<dbReference type="PROSITE" id="PS50005">
    <property type="entry name" value="TPR"/>
    <property type="match status" value="1"/>
</dbReference>
<gene>
    <name evidence="3" type="primary">SGT1_1</name>
    <name evidence="3" type="ORF">H4R20_000988</name>
</gene>
<feature type="region of interest" description="Disordered" evidence="2">
    <location>
        <begin position="131"/>
        <end position="163"/>
    </location>
</feature>
<dbReference type="InterPro" id="IPR044563">
    <property type="entry name" value="Sgt1-like"/>
</dbReference>
<dbReference type="SUPFAM" id="SSF49764">
    <property type="entry name" value="HSP20-like chaperones"/>
    <property type="match status" value="1"/>
</dbReference>
<dbReference type="InterPro" id="IPR011990">
    <property type="entry name" value="TPR-like_helical_dom_sf"/>
</dbReference>
<feature type="repeat" description="TPR" evidence="1">
    <location>
        <begin position="85"/>
        <end position="118"/>
    </location>
</feature>
<evidence type="ECO:0000313" key="3">
    <source>
        <dbReference type="EMBL" id="KAJ2808160.1"/>
    </source>
</evidence>
<keyword evidence="4" id="KW-1185">Reference proteome</keyword>
<name>A0A9W8LVC2_9FUNG</name>
<protein>
    <submittedName>
        <fullName evidence="3">Cochaperone protein</fullName>
    </submittedName>
</protein>
<organism evidence="3 4">
    <name type="scientific">Coemansia guatemalensis</name>
    <dbReference type="NCBI Taxonomy" id="2761395"/>
    <lineage>
        <taxon>Eukaryota</taxon>
        <taxon>Fungi</taxon>
        <taxon>Fungi incertae sedis</taxon>
        <taxon>Zoopagomycota</taxon>
        <taxon>Kickxellomycotina</taxon>
        <taxon>Kickxellomycetes</taxon>
        <taxon>Kickxellales</taxon>
        <taxon>Kickxellaceae</taxon>
        <taxon>Coemansia</taxon>
    </lineage>
</organism>
<dbReference type="AlphaFoldDB" id="A0A9W8LVC2"/>
<dbReference type="Gene3D" id="2.60.40.790">
    <property type="match status" value="1"/>
</dbReference>
<dbReference type="Proteomes" id="UP001140094">
    <property type="component" value="Unassembled WGS sequence"/>
</dbReference>
<dbReference type="GO" id="GO:0051087">
    <property type="term" value="F:protein-folding chaperone binding"/>
    <property type="evidence" value="ECO:0007669"/>
    <property type="project" value="InterPro"/>
</dbReference>
<evidence type="ECO:0000313" key="4">
    <source>
        <dbReference type="Proteomes" id="UP001140094"/>
    </source>
</evidence>
<keyword evidence="1" id="KW-0802">TPR repeat</keyword>
<dbReference type="InterPro" id="IPR019734">
    <property type="entry name" value="TPR_rpt"/>
</dbReference>